<evidence type="ECO:0000256" key="2">
    <source>
        <dbReference type="SAM" id="Phobius"/>
    </source>
</evidence>
<dbReference type="Pfam" id="PF01705">
    <property type="entry name" value="CX"/>
    <property type="match status" value="1"/>
</dbReference>
<keyword evidence="3" id="KW-0732">Signal</keyword>
<dbReference type="HOGENOM" id="CLU_067412_0_0_1"/>
<keyword evidence="2" id="KW-0812">Transmembrane</keyword>
<feature type="domain" description="CX" evidence="4">
    <location>
        <begin position="90"/>
        <end position="154"/>
    </location>
</feature>
<gene>
    <name evidence="5" type="ORF">CAEBREN_11669</name>
</gene>
<dbReference type="OMA" id="ETSKECC"/>
<keyword evidence="2" id="KW-1133">Transmembrane helix</keyword>
<dbReference type="PANTHER" id="PTHR47520:SF5">
    <property type="entry name" value="CX DOMAIN-CONTAINING PROTEIN"/>
    <property type="match status" value="1"/>
</dbReference>
<organism evidence="6">
    <name type="scientific">Caenorhabditis brenneri</name>
    <name type="common">Nematode worm</name>
    <dbReference type="NCBI Taxonomy" id="135651"/>
    <lineage>
        <taxon>Eukaryota</taxon>
        <taxon>Metazoa</taxon>
        <taxon>Ecdysozoa</taxon>
        <taxon>Nematoda</taxon>
        <taxon>Chromadorea</taxon>
        <taxon>Rhabditida</taxon>
        <taxon>Rhabditina</taxon>
        <taxon>Rhabditomorpha</taxon>
        <taxon>Rhabditoidea</taxon>
        <taxon>Rhabditidae</taxon>
        <taxon>Peloderinae</taxon>
        <taxon>Caenorhabditis</taxon>
    </lineage>
</organism>
<feature type="transmembrane region" description="Helical" evidence="2">
    <location>
        <begin position="158"/>
        <end position="182"/>
    </location>
</feature>
<evidence type="ECO:0000259" key="4">
    <source>
        <dbReference type="Pfam" id="PF01705"/>
    </source>
</evidence>
<dbReference type="STRING" id="135651.G0MTT4"/>
<evidence type="ECO:0000256" key="1">
    <source>
        <dbReference type="SAM" id="MobiDB-lite"/>
    </source>
</evidence>
<dbReference type="AlphaFoldDB" id="G0MTT4"/>
<feature type="region of interest" description="Disordered" evidence="1">
    <location>
        <begin position="240"/>
        <end position="264"/>
    </location>
</feature>
<proteinExistence type="predicted"/>
<feature type="chain" id="PRO_5003404551" description="CX domain-containing protein" evidence="3">
    <location>
        <begin position="23"/>
        <end position="264"/>
    </location>
</feature>
<reference evidence="6" key="1">
    <citation type="submission" date="2011-07" db="EMBL/GenBank/DDBJ databases">
        <authorList>
            <consortium name="Caenorhabditis brenneri Sequencing and Analysis Consortium"/>
            <person name="Wilson R.K."/>
        </authorList>
    </citation>
    <scope>NUCLEOTIDE SEQUENCE [LARGE SCALE GENOMIC DNA]</scope>
    <source>
        <strain evidence="6">PB2801</strain>
    </source>
</reference>
<accession>G0MTT4</accession>
<evidence type="ECO:0000313" key="6">
    <source>
        <dbReference type="Proteomes" id="UP000008068"/>
    </source>
</evidence>
<feature type="signal peptide" evidence="3">
    <location>
        <begin position="1"/>
        <end position="22"/>
    </location>
</feature>
<dbReference type="EMBL" id="GL379811">
    <property type="protein sequence ID" value="EGT43536.1"/>
    <property type="molecule type" value="Genomic_DNA"/>
</dbReference>
<protein>
    <recommendedName>
        <fullName evidence="4">CX domain-containing protein</fullName>
    </recommendedName>
</protein>
<dbReference type="OrthoDB" id="5840305at2759"/>
<dbReference type="PANTHER" id="PTHR47520">
    <property type="entry name" value="CX DOMAIN-CONTAINING PROTEIN-RELATED"/>
    <property type="match status" value="1"/>
</dbReference>
<evidence type="ECO:0000256" key="3">
    <source>
        <dbReference type="SAM" id="SignalP"/>
    </source>
</evidence>
<feature type="region of interest" description="Disordered" evidence="1">
    <location>
        <begin position="193"/>
        <end position="217"/>
    </location>
</feature>
<evidence type="ECO:0000313" key="5">
    <source>
        <dbReference type="EMBL" id="EGT43536.1"/>
    </source>
</evidence>
<dbReference type="InParanoid" id="G0MTT4"/>
<keyword evidence="2" id="KW-0472">Membrane</keyword>
<dbReference type="FunCoup" id="G0MTT4">
    <property type="interactions" value="1051"/>
</dbReference>
<sequence>MNFHCLKLLVLMVFLFMNRGSGQRMPSAQRTVRETYLAGSEFEESLVTHLLNSTTMITLNDDISTLLSSSNLTYTISEPAKPFVFVDRSYFWNKEQFSEYADNDNMTTYSYVCIYNVTQDDGIFSQIYFPSGEPITEVVFGCETSKECCGLKCCGDDVLINIIIVGAISLALLFLLLCNIIIGFKKRRGKFETTDAEVPDNTKKREKGKGSNNAAYHATDTTNANDIEISADQITYETRHPAAQRGGNHNVIETLPNENPNKRF</sequence>
<dbReference type="InterPro" id="IPR002619">
    <property type="entry name" value="CX"/>
</dbReference>
<keyword evidence="6" id="KW-1185">Reference proteome</keyword>
<name>G0MTT4_CAEBE</name>
<dbReference type="eggNOG" id="KOG4297">
    <property type="taxonomic scope" value="Eukaryota"/>
</dbReference>
<dbReference type="Proteomes" id="UP000008068">
    <property type="component" value="Unassembled WGS sequence"/>
</dbReference>